<evidence type="ECO:0000313" key="3">
    <source>
        <dbReference type="EMBL" id="WYF43841.1"/>
    </source>
</evidence>
<organism evidence="3">
    <name type="scientific">Deinococcus sp. VB142</name>
    <dbReference type="NCBI Taxonomy" id="3112952"/>
    <lineage>
        <taxon>Bacteria</taxon>
        <taxon>Thermotogati</taxon>
        <taxon>Deinococcota</taxon>
        <taxon>Deinococci</taxon>
        <taxon>Deinococcales</taxon>
        <taxon>Deinococcaceae</taxon>
        <taxon>Deinococcus</taxon>
    </lineage>
</organism>
<feature type="region of interest" description="Disordered" evidence="1">
    <location>
        <begin position="369"/>
        <end position="391"/>
    </location>
</feature>
<evidence type="ECO:0000256" key="1">
    <source>
        <dbReference type="SAM" id="MobiDB-lite"/>
    </source>
</evidence>
<keyword evidence="2" id="KW-0472">Membrane</keyword>
<reference evidence="3" key="1">
    <citation type="submission" date="2024-03" db="EMBL/GenBank/DDBJ databases">
        <title>Deinococcus weizhi sp. nov., isolated from human skin.</title>
        <authorList>
            <person name="Wei Z."/>
            <person name="Tian F."/>
            <person name="Yang C."/>
            <person name="Xin L.T."/>
            <person name="Wen Z.J."/>
            <person name="Lan K.C."/>
            <person name="Yu L."/>
            <person name="Zhe W."/>
            <person name="Dan F.D."/>
            <person name="Jun W."/>
            <person name="Rui Z."/>
            <person name="Yong X.J."/>
            <person name="Ting Y."/>
            <person name="Wei X."/>
            <person name="Xu Z.G."/>
            <person name="Xin Z."/>
            <person name="Dong F.G."/>
            <person name="Ni X.M."/>
            <person name="Zheng M.G."/>
            <person name="Chun Y."/>
            <person name="Qian W.X."/>
        </authorList>
    </citation>
    <scope>NUCLEOTIDE SEQUENCE</scope>
    <source>
        <strain evidence="3">VB142</strain>
    </source>
</reference>
<feature type="transmembrane region" description="Helical" evidence="2">
    <location>
        <begin position="292"/>
        <end position="314"/>
    </location>
</feature>
<name>A0AAU6PZK4_9DEIO</name>
<feature type="region of interest" description="Disordered" evidence="1">
    <location>
        <begin position="116"/>
        <end position="148"/>
    </location>
</feature>
<evidence type="ECO:0000256" key="2">
    <source>
        <dbReference type="SAM" id="Phobius"/>
    </source>
</evidence>
<feature type="transmembrane region" description="Helical" evidence="2">
    <location>
        <begin position="334"/>
        <end position="355"/>
    </location>
</feature>
<keyword evidence="2" id="KW-0812">Transmembrane</keyword>
<dbReference type="RefSeq" id="WP_339094866.1">
    <property type="nucleotide sequence ID" value="NZ_CP149782.1"/>
</dbReference>
<sequence length="391" mass="40969">MGFNQASLDGLRAQARAGQLETIGWRMRRVASNKVTSALNAVTPTQSQTNNYLNLTRASSWFSLVREEGRAATPPLTVAQFEQALQHVTTGDQNALQKEVGTMQAAAADIGRRLAASPQAAAAPAPTTGTAPAPATPSNPGGTAARPTPLASLDATYAALARALNASGHGDPARARQEISQAVTLMGGTPQALRRTPAFAQAQRDALALQYRVGLRPHDIQSLMATLGSAEAQAAGRAVAGSDGFSATVSRSLGGWVRMFLTLALAVLCLLPLRFLNLAFGGSNIYWRSISAGLLILLLPLLLEGVFGLLGWIGDLLGVPLLRGAVNLTLTQGTGGLLVWGLLSAVGLGLLAYGFQGLCRQFGLLGRRVTTSSPRPPSRYTQTGLDWEEEL</sequence>
<feature type="compositionally biased region" description="Polar residues" evidence="1">
    <location>
        <begin position="369"/>
        <end position="384"/>
    </location>
</feature>
<protein>
    <submittedName>
        <fullName evidence="3">Uncharacterized protein</fullName>
    </submittedName>
</protein>
<gene>
    <name evidence="3" type="ORF">WDJ50_10500</name>
</gene>
<proteinExistence type="predicted"/>
<feature type="transmembrane region" description="Helical" evidence="2">
    <location>
        <begin position="256"/>
        <end position="280"/>
    </location>
</feature>
<accession>A0AAU6PZK4</accession>
<keyword evidence="2" id="KW-1133">Transmembrane helix</keyword>
<dbReference type="AlphaFoldDB" id="A0AAU6PZK4"/>
<dbReference type="EMBL" id="CP149782">
    <property type="protein sequence ID" value="WYF43841.1"/>
    <property type="molecule type" value="Genomic_DNA"/>
</dbReference>